<dbReference type="Proteomes" id="UP000076404">
    <property type="component" value="Chromosome"/>
</dbReference>
<protein>
    <recommendedName>
        <fullName evidence="5">S-methylmethionine:homocysteine methyltransferase</fullName>
    </recommendedName>
</protein>
<dbReference type="InterPro" id="IPR036589">
    <property type="entry name" value="HCY_dom_sf"/>
</dbReference>
<dbReference type="KEGG" id="gph:GEMMAAP_00490"/>
<dbReference type="GO" id="GO:0008898">
    <property type="term" value="F:S-adenosylmethionine-homocysteine S-methyltransferase activity"/>
    <property type="evidence" value="ECO:0007669"/>
    <property type="project" value="TreeGrafter"/>
</dbReference>
<dbReference type="GO" id="GO:0009086">
    <property type="term" value="P:methionine biosynthetic process"/>
    <property type="evidence" value="ECO:0007669"/>
    <property type="project" value="InterPro"/>
</dbReference>
<dbReference type="OrthoDB" id="9803687at2"/>
<reference evidence="9 10" key="1">
    <citation type="journal article" date="2014" name="Proc. Natl. Acad. Sci. U.S.A.">
        <title>Functional type 2 photosynthetic reaction centers found in the rare bacterial phylum Gemmatimonadetes.</title>
        <authorList>
            <person name="Zeng Y."/>
            <person name="Feng F."/>
            <person name="Medova H."/>
            <person name="Dean J."/>
            <person name="Koblizek M."/>
        </authorList>
    </citation>
    <scope>NUCLEOTIDE SEQUENCE [LARGE SCALE GENOMIC DNA]</scope>
    <source>
        <strain evidence="9 10">AP64</strain>
    </source>
</reference>
<gene>
    <name evidence="9" type="ORF">GEMMAAP_00490</name>
</gene>
<sequence length="303" mass="32248">MSHPTTGLLVLDGGLATELARRGHDLSDALWSARVLADAPEAIEAVHREYFEAGANVAITASYQASFAGFGARGYSHGDTVRLLQQSVTLAQAARAQVAASDSATTRDMWVAASVGPYGATLHDGSEYRGDYGLTEDELVAFHRPRMEALLGAGPDLLACETLPSLLEARAIVRVLREHPDARAWVTFTCRDGAHTCAGDAIAECAEMLHAEAQVVAMGVNCVDPVLVTPLVRIMAAATNKPVIVYPNSGELWNATARCWEGSATRFTGYLHEWIEAGASWIGGCCRTTPEDIKVVRAVVDGG</sequence>
<dbReference type="PANTHER" id="PTHR46015:SF1">
    <property type="entry name" value="HOMOCYSTEINE S-METHYLTRANSFERASE-LIKE ISOFORM 1"/>
    <property type="match status" value="1"/>
</dbReference>
<dbReference type="InterPro" id="IPR017226">
    <property type="entry name" value="BHMT-like"/>
</dbReference>
<evidence type="ECO:0000313" key="9">
    <source>
        <dbReference type="EMBL" id="AMW03736.1"/>
    </source>
</evidence>
<comment type="cofactor">
    <cofactor evidence="6">
        <name>Zn(2+)</name>
        <dbReference type="ChEBI" id="CHEBI:29105"/>
    </cofactor>
    <text evidence="6">Binds 1 zinc ion per subunit.</text>
</comment>
<proteinExistence type="predicted"/>
<organism evidence="9 10">
    <name type="scientific">Gemmatimonas phototrophica</name>
    <dbReference type="NCBI Taxonomy" id="1379270"/>
    <lineage>
        <taxon>Bacteria</taxon>
        <taxon>Pseudomonadati</taxon>
        <taxon>Gemmatimonadota</taxon>
        <taxon>Gemmatimonadia</taxon>
        <taxon>Gemmatimonadales</taxon>
        <taxon>Gemmatimonadaceae</taxon>
        <taxon>Gemmatimonas</taxon>
    </lineage>
</organism>
<dbReference type="Pfam" id="PF02574">
    <property type="entry name" value="S-methyl_trans"/>
    <property type="match status" value="1"/>
</dbReference>
<dbReference type="SUPFAM" id="SSF82282">
    <property type="entry name" value="Homocysteine S-methyltransferase"/>
    <property type="match status" value="1"/>
</dbReference>
<dbReference type="InterPro" id="IPR051486">
    <property type="entry name" value="Hcy_S-methyltransferase"/>
</dbReference>
<evidence type="ECO:0000256" key="1">
    <source>
        <dbReference type="ARBA" id="ARBA00022603"/>
    </source>
</evidence>
<dbReference type="InterPro" id="IPR003726">
    <property type="entry name" value="HCY_dom"/>
</dbReference>
<keyword evidence="10" id="KW-1185">Reference proteome</keyword>
<feature type="binding site" evidence="7">
    <location>
        <position position="285"/>
    </location>
    <ligand>
        <name>Zn(2+)</name>
        <dbReference type="ChEBI" id="CHEBI:29105"/>
    </ligand>
</feature>
<dbReference type="eggNOG" id="COG2040">
    <property type="taxonomic scope" value="Bacteria"/>
</dbReference>
<feature type="domain" description="Hcy-binding" evidence="8">
    <location>
        <begin position="1"/>
        <end position="300"/>
    </location>
</feature>
<keyword evidence="4 6" id="KW-0862">Zinc</keyword>
<accession>A0A143BFF1</accession>
<reference evidence="9 10" key="2">
    <citation type="journal article" date="2016" name="Environ. Microbiol. Rep.">
        <title>Metagenomic evidence for the presence of phototrophic Gemmatimonadetes bacteria in diverse environments.</title>
        <authorList>
            <person name="Zeng Y."/>
            <person name="Baumbach J."/>
            <person name="Barbosa E.G."/>
            <person name="Azevedo V."/>
            <person name="Zhang C."/>
            <person name="Koblizek M."/>
        </authorList>
    </citation>
    <scope>NUCLEOTIDE SEQUENCE [LARGE SCALE GENOMIC DNA]</scope>
    <source>
        <strain evidence="9 10">AP64</strain>
    </source>
</reference>
<evidence type="ECO:0000256" key="6">
    <source>
        <dbReference type="PIRSR" id="PIRSR037505-2"/>
    </source>
</evidence>
<dbReference type="Gene3D" id="3.20.20.330">
    <property type="entry name" value="Homocysteine-binding-like domain"/>
    <property type="match status" value="1"/>
</dbReference>
<feature type="binding site" evidence="6 7">
    <location>
        <position position="222"/>
    </location>
    <ligand>
        <name>Zn(2+)</name>
        <dbReference type="ChEBI" id="CHEBI:29105"/>
    </ligand>
</feature>
<evidence type="ECO:0000259" key="8">
    <source>
        <dbReference type="PROSITE" id="PS50970"/>
    </source>
</evidence>
<evidence type="ECO:0000256" key="4">
    <source>
        <dbReference type="ARBA" id="ARBA00022833"/>
    </source>
</evidence>
<dbReference type="GO" id="GO:0032259">
    <property type="term" value="P:methylation"/>
    <property type="evidence" value="ECO:0007669"/>
    <property type="project" value="UniProtKB-KW"/>
</dbReference>
<dbReference type="GO" id="GO:0033528">
    <property type="term" value="P:S-methylmethionine cycle"/>
    <property type="evidence" value="ECO:0007669"/>
    <property type="project" value="TreeGrafter"/>
</dbReference>
<dbReference type="STRING" id="1379270.GEMMAAP_00490"/>
<evidence type="ECO:0000256" key="3">
    <source>
        <dbReference type="ARBA" id="ARBA00022723"/>
    </source>
</evidence>
<name>A0A143BFF1_9BACT</name>
<dbReference type="AlphaFoldDB" id="A0A143BFF1"/>
<dbReference type="PROSITE" id="PS50970">
    <property type="entry name" value="HCY"/>
    <property type="match status" value="1"/>
</dbReference>
<keyword evidence="1 7" id="KW-0489">Methyltransferase</keyword>
<dbReference type="PIRSF" id="PIRSF037505">
    <property type="entry name" value="Betaine_HMT"/>
    <property type="match status" value="1"/>
</dbReference>
<dbReference type="FunFam" id="3.20.20.330:FF:000002">
    <property type="entry name" value="Homocysteine S-methyltransferase"/>
    <property type="match status" value="1"/>
</dbReference>
<dbReference type="PANTHER" id="PTHR46015">
    <property type="entry name" value="ZGC:172121"/>
    <property type="match status" value="1"/>
</dbReference>
<dbReference type="GO" id="GO:0008270">
    <property type="term" value="F:zinc ion binding"/>
    <property type="evidence" value="ECO:0007669"/>
    <property type="project" value="InterPro"/>
</dbReference>
<dbReference type="RefSeq" id="WP_043580079.1">
    <property type="nucleotide sequence ID" value="NZ_CP011454.1"/>
</dbReference>
<evidence type="ECO:0000256" key="2">
    <source>
        <dbReference type="ARBA" id="ARBA00022679"/>
    </source>
</evidence>
<dbReference type="EMBL" id="CP011454">
    <property type="protein sequence ID" value="AMW03736.1"/>
    <property type="molecule type" value="Genomic_DNA"/>
</dbReference>
<keyword evidence="2 7" id="KW-0808">Transferase</keyword>
<evidence type="ECO:0000313" key="10">
    <source>
        <dbReference type="Proteomes" id="UP000076404"/>
    </source>
</evidence>
<dbReference type="NCBIfam" id="NF007020">
    <property type="entry name" value="PRK09485.1"/>
    <property type="match status" value="1"/>
</dbReference>
<keyword evidence="3 6" id="KW-0479">Metal-binding</keyword>
<evidence type="ECO:0000256" key="7">
    <source>
        <dbReference type="PROSITE-ProRule" id="PRU00333"/>
    </source>
</evidence>
<evidence type="ECO:0000256" key="5">
    <source>
        <dbReference type="ARBA" id="ARBA00076752"/>
    </source>
</evidence>
<feature type="binding site" evidence="7">
    <location>
        <position position="286"/>
    </location>
    <ligand>
        <name>Zn(2+)</name>
        <dbReference type="ChEBI" id="CHEBI:29105"/>
    </ligand>
</feature>